<dbReference type="RefSeq" id="XP_022248944.1">
    <property type="nucleotide sequence ID" value="XM_022393236.1"/>
</dbReference>
<dbReference type="InterPro" id="IPR034441">
    <property type="entry name" value="Bursicon_suB"/>
</dbReference>
<feature type="signal peptide" evidence="1">
    <location>
        <begin position="1"/>
        <end position="21"/>
    </location>
</feature>
<keyword evidence="2" id="KW-1185">Reference proteome</keyword>
<dbReference type="PANTHER" id="PTHR41151">
    <property type="entry name" value="PARTNER OF BURSICON"/>
    <property type="match status" value="1"/>
</dbReference>
<keyword evidence="1" id="KW-0732">Signal</keyword>
<gene>
    <name evidence="3 4" type="primary">LOC111087244</name>
</gene>
<sequence length="135" mass="15033">MALNMLMFLSLLITTLHPAKTGIDMFEITCTTLPSQIHVTKEDFDVMGNVLRTCEGTLVTSKCEGTCESRVKPSVLTPSGFLKECQCCKEATMVQKDVQLKECYDTDGQRLFGKTAVMTIRLQEPKSCNCYKCGM</sequence>
<dbReference type="RefSeq" id="XP_022248945.1">
    <property type="nucleotide sequence ID" value="XM_022393237.1"/>
</dbReference>
<dbReference type="Proteomes" id="UP000694941">
    <property type="component" value="Unplaced"/>
</dbReference>
<accession>A0ABM1SZ88</accession>
<feature type="chain" id="PRO_5045023208" evidence="1">
    <location>
        <begin position="22"/>
        <end position="135"/>
    </location>
</feature>
<evidence type="ECO:0000313" key="3">
    <source>
        <dbReference type="RefSeq" id="XP_022248944.1"/>
    </source>
</evidence>
<proteinExistence type="predicted"/>
<protein>
    <submittedName>
        <fullName evidence="3 4">Partner of bursicon-like</fullName>
    </submittedName>
</protein>
<organism evidence="2 3">
    <name type="scientific">Limulus polyphemus</name>
    <name type="common">Atlantic horseshoe crab</name>
    <dbReference type="NCBI Taxonomy" id="6850"/>
    <lineage>
        <taxon>Eukaryota</taxon>
        <taxon>Metazoa</taxon>
        <taxon>Ecdysozoa</taxon>
        <taxon>Arthropoda</taxon>
        <taxon>Chelicerata</taxon>
        <taxon>Merostomata</taxon>
        <taxon>Xiphosura</taxon>
        <taxon>Limulidae</taxon>
        <taxon>Limulus</taxon>
    </lineage>
</organism>
<dbReference type="GeneID" id="111087244"/>
<dbReference type="PANTHER" id="PTHR41151:SF1">
    <property type="entry name" value="PARTNER OF BURSICON"/>
    <property type="match status" value="1"/>
</dbReference>
<evidence type="ECO:0000256" key="1">
    <source>
        <dbReference type="SAM" id="SignalP"/>
    </source>
</evidence>
<reference evidence="3 4" key="1">
    <citation type="submission" date="2025-05" db="UniProtKB">
        <authorList>
            <consortium name="RefSeq"/>
        </authorList>
    </citation>
    <scope>IDENTIFICATION</scope>
    <source>
        <tissue evidence="3 4">Muscle</tissue>
    </source>
</reference>
<name>A0ABM1SZ88_LIMPO</name>
<evidence type="ECO:0000313" key="4">
    <source>
        <dbReference type="RefSeq" id="XP_022248945.1"/>
    </source>
</evidence>
<evidence type="ECO:0000313" key="2">
    <source>
        <dbReference type="Proteomes" id="UP000694941"/>
    </source>
</evidence>